<feature type="chain" id="PRO_5042620776" evidence="11">
    <location>
        <begin position="17"/>
        <end position="212"/>
    </location>
</feature>
<proteinExistence type="inferred from homology"/>
<evidence type="ECO:0000256" key="10">
    <source>
        <dbReference type="ARBA" id="ARBA00023239"/>
    </source>
</evidence>
<evidence type="ECO:0000256" key="6">
    <source>
        <dbReference type="ARBA" id="ARBA00022759"/>
    </source>
</evidence>
<dbReference type="OrthoDB" id="430326at2759"/>
<reference evidence="13" key="2">
    <citation type="submission" date="2022-06" db="UniProtKB">
        <authorList>
            <consortium name="EnsemblMetazoa"/>
        </authorList>
    </citation>
    <scope>IDENTIFICATION</scope>
    <source>
        <strain evidence="13">PS312</strain>
    </source>
</reference>
<organism evidence="13 14">
    <name type="scientific">Pristionchus pacificus</name>
    <name type="common">Parasitic nematode worm</name>
    <dbReference type="NCBI Taxonomy" id="54126"/>
    <lineage>
        <taxon>Eukaryota</taxon>
        <taxon>Metazoa</taxon>
        <taxon>Ecdysozoa</taxon>
        <taxon>Nematoda</taxon>
        <taxon>Chromadorea</taxon>
        <taxon>Rhabditida</taxon>
        <taxon>Rhabditina</taxon>
        <taxon>Diplogasteromorpha</taxon>
        <taxon>Diplogasteroidea</taxon>
        <taxon>Neodiplogasteridae</taxon>
        <taxon>Pristionchus</taxon>
    </lineage>
</organism>
<evidence type="ECO:0000256" key="4">
    <source>
        <dbReference type="ARBA" id="ARBA00022722"/>
    </source>
</evidence>
<dbReference type="InterPro" id="IPR039787">
    <property type="entry name" value="ENDOU"/>
</dbReference>
<dbReference type="GO" id="GO:0003723">
    <property type="term" value="F:RNA binding"/>
    <property type="evidence" value="ECO:0007669"/>
    <property type="project" value="UniProtKB-UniRule"/>
</dbReference>
<evidence type="ECO:0000259" key="12">
    <source>
        <dbReference type="PROSITE" id="PS51959"/>
    </source>
</evidence>
<dbReference type="GO" id="GO:0004521">
    <property type="term" value="F:RNA endonuclease activity"/>
    <property type="evidence" value="ECO:0000318"/>
    <property type="project" value="GO_Central"/>
</dbReference>
<dbReference type="GO" id="GO:0016787">
    <property type="term" value="F:hydrolase activity"/>
    <property type="evidence" value="ECO:0007669"/>
    <property type="project" value="UniProtKB-KW"/>
</dbReference>
<comment type="similarity">
    <text evidence="2 11">Belongs to the ENDOU family.</text>
</comment>
<keyword evidence="5 11" id="KW-0479">Metal-binding</keyword>
<dbReference type="EnsemblMetazoa" id="PPA13615.1">
    <property type="protein sequence ID" value="PPA13615.1"/>
    <property type="gene ID" value="WBGene00103169"/>
</dbReference>
<dbReference type="Proteomes" id="UP000005239">
    <property type="component" value="Unassembled WGS sequence"/>
</dbReference>
<accession>A0A8R1U9N3</accession>
<evidence type="ECO:0000256" key="9">
    <source>
        <dbReference type="ARBA" id="ARBA00023211"/>
    </source>
</evidence>
<keyword evidence="6 11" id="KW-0255">Endonuclease</keyword>
<evidence type="ECO:0000313" key="13">
    <source>
        <dbReference type="EnsemblMetazoa" id="PPA13615.1"/>
    </source>
</evidence>
<evidence type="ECO:0000313" key="14">
    <source>
        <dbReference type="Proteomes" id="UP000005239"/>
    </source>
</evidence>
<dbReference type="AlphaFoldDB" id="A0A2A6BF73"/>
<evidence type="ECO:0000256" key="1">
    <source>
        <dbReference type="ARBA" id="ARBA00001936"/>
    </source>
</evidence>
<comment type="cofactor">
    <cofactor evidence="1 11">
        <name>Mn(2+)</name>
        <dbReference type="ChEBI" id="CHEBI:29035"/>
    </cofactor>
</comment>
<dbReference type="GO" id="GO:0046872">
    <property type="term" value="F:metal ion binding"/>
    <property type="evidence" value="ECO:0007669"/>
    <property type="project" value="UniProtKB-UniRule"/>
</dbReference>
<keyword evidence="7 11" id="KW-0378">Hydrolase</keyword>
<dbReference type="InterPro" id="IPR037227">
    <property type="entry name" value="EndoU-like"/>
</dbReference>
<evidence type="ECO:0000256" key="2">
    <source>
        <dbReference type="ARBA" id="ARBA00010168"/>
    </source>
</evidence>
<keyword evidence="4 11" id="KW-0540">Nuclease</keyword>
<gene>
    <name evidence="13" type="primary">WBGene00103169</name>
</gene>
<dbReference type="PANTHER" id="PTHR12439:SF11">
    <property type="entry name" value="URIDYLATE-SPECIFIC ENDORIBONUCLEASE"/>
    <property type="match status" value="1"/>
</dbReference>
<dbReference type="SUPFAM" id="SSF142877">
    <property type="entry name" value="EndoU-like"/>
    <property type="match status" value="1"/>
</dbReference>
<feature type="signal peptide" evidence="11">
    <location>
        <begin position="1"/>
        <end position="16"/>
    </location>
</feature>
<keyword evidence="10" id="KW-0456">Lyase</keyword>
<dbReference type="PANTHER" id="PTHR12439">
    <property type="entry name" value="PLACENTAL PROTEIN 11-RELATED"/>
    <property type="match status" value="1"/>
</dbReference>
<evidence type="ECO:0000256" key="11">
    <source>
        <dbReference type="RuleBase" id="RU367085"/>
    </source>
</evidence>
<comment type="subunit">
    <text evidence="3 11">Monomer.</text>
</comment>
<feature type="domain" description="EndoU" evidence="12">
    <location>
        <begin position="23"/>
        <end position="212"/>
    </location>
</feature>
<dbReference type="PROSITE" id="PS51959">
    <property type="entry name" value="ENDOU"/>
    <property type="match status" value="1"/>
</dbReference>
<evidence type="ECO:0000256" key="3">
    <source>
        <dbReference type="ARBA" id="ARBA00011245"/>
    </source>
</evidence>
<evidence type="ECO:0000256" key="7">
    <source>
        <dbReference type="ARBA" id="ARBA00022801"/>
    </source>
</evidence>
<evidence type="ECO:0000256" key="5">
    <source>
        <dbReference type="ARBA" id="ARBA00022723"/>
    </source>
</evidence>
<dbReference type="Pfam" id="PF09412">
    <property type="entry name" value="XendoU"/>
    <property type="match status" value="1"/>
</dbReference>
<dbReference type="InterPro" id="IPR018998">
    <property type="entry name" value="EndoU_C"/>
</dbReference>
<accession>A0A2A6BF73</accession>
<keyword evidence="11" id="KW-0732">Signal</keyword>
<protein>
    <submittedName>
        <fullName evidence="13">Poly(U)-specific endoribonuclease</fullName>
    </submittedName>
</protein>
<reference evidence="14" key="1">
    <citation type="journal article" date="2008" name="Nat. Genet.">
        <title>The Pristionchus pacificus genome provides a unique perspective on nematode lifestyle and parasitism.</title>
        <authorList>
            <person name="Dieterich C."/>
            <person name="Clifton S.W."/>
            <person name="Schuster L.N."/>
            <person name="Chinwalla A."/>
            <person name="Delehaunty K."/>
            <person name="Dinkelacker I."/>
            <person name="Fulton L."/>
            <person name="Fulton R."/>
            <person name="Godfrey J."/>
            <person name="Minx P."/>
            <person name="Mitreva M."/>
            <person name="Roeseler W."/>
            <person name="Tian H."/>
            <person name="Witte H."/>
            <person name="Yang S.P."/>
            <person name="Wilson R.K."/>
            <person name="Sommer R.J."/>
        </authorList>
    </citation>
    <scope>NUCLEOTIDE SEQUENCE [LARGE SCALE GENOMIC DNA]</scope>
    <source>
        <strain evidence="14">PS312</strain>
    </source>
</reference>
<evidence type="ECO:0000256" key="8">
    <source>
        <dbReference type="ARBA" id="ARBA00022884"/>
    </source>
</evidence>
<keyword evidence="14" id="KW-1185">Reference proteome</keyword>
<dbReference type="GO" id="GO:0016829">
    <property type="term" value="F:lyase activity"/>
    <property type="evidence" value="ECO:0007669"/>
    <property type="project" value="UniProtKB-KW"/>
</dbReference>
<dbReference type="CDD" id="cd21159">
    <property type="entry name" value="XendoU"/>
    <property type="match status" value="1"/>
</dbReference>
<name>A0A2A6BF73_PRIPA</name>
<keyword evidence="9 11" id="KW-0464">Manganese</keyword>
<keyword evidence="8 11" id="KW-0694">RNA-binding</keyword>
<sequence length="212" mass="23478">MRIAIVALACLASAFSAPILAVDSDSVTAFLTQLALNDENRAKDGQVVVAYQDMASHKNFDHDNAKNPLFTSVDLALLAQPTYKSLKELIAKFPQQDGNKADPETEERKAASLAFIDDLSKTTVFAKAWEYLQSVGVSSADYDEFRTQLYTVWFSVFNRNSGSTVAGSSGFKGTFVGEFLKKEVVGLTNWIRFALLEKVNGVDYHGWFERQL</sequence>